<feature type="disulfide bond" evidence="4">
    <location>
        <begin position="642"/>
        <end position="703"/>
    </location>
</feature>
<keyword evidence="6" id="KW-0812">Transmembrane</keyword>
<feature type="region of interest" description="Disordered" evidence="5">
    <location>
        <begin position="925"/>
        <end position="944"/>
    </location>
</feature>
<dbReference type="GeneID" id="140691306"/>
<dbReference type="PROSITE" id="PS50287">
    <property type="entry name" value="SRCR_2"/>
    <property type="match status" value="11"/>
</dbReference>
<dbReference type="PROSITE" id="PS00420">
    <property type="entry name" value="SRCR_1"/>
    <property type="match status" value="4"/>
</dbReference>
<feature type="disulfide bond" evidence="4">
    <location>
        <begin position="851"/>
        <end position="912"/>
    </location>
</feature>
<dbReference type="SUPFAM" id="SSF56487">
    <property type="entry name" value="SRCR-like"/>
    <property type="match status" value="11"/>
</dbReference>
<protein>
    <submittedName>
        <fullName evidence="10">Antigen WC1.1-like isoform X2</fullName>
    </submittedName>
</protein>
<feature type="domain" description="SRCR" evidence="8">
    <location>
        <begin position="243"/>
        <end position="344"/>
    </location>
</feature>
<dbReference type="Proteomes" id="UP001652581">
    <property type="component" value="Chromosome 34"/>
</dbReference>
<keyword evidence="2" id="KW-0677">Repeat</keyword>
<feature type="disulfide bond" evidence="4">
    <location>
        <begin position="510"/>
        <end position="574"/>
    </location>
</feature>
<comment type="caution">
    <text evidence="4">Lacks conserved residue(s) required for the propagation of feature annotation.</text>
</comment>
<evidence type="ECO:0000256" key="1">
    <source>
        <dbReference type="ARBA" id="ARBA00022729"/>
    </source>
</evidence>
<feature type="disulfide bond" evidence="4">
    <location>
        <begin position="1079"/>
        <end position="1143"/>
    </location>
</feature>
<evidence type="ECO:0000256" key="3">
    <source>
        <dbReference type="ARBA" id="ARBA00023157"/>
    </source>
</evidence>
<keyword evidence="9" id="KW-1185">Reference proteome</keyword>
<organism evidence="9 10">
    <name type="scientific">Vicugna pacos</name>
    <name type="common">Alpaca</name>
    <name type="synonym">Lama pacos</name>
    <dbReference type="NCBI Taxonomy" id="30538"/>
    <lineage>
        <taxon>Eukaryota</taxon>
        <taxon>Metazoa</taxon>
        <taxon>Chordata</taxon>
        <taxon>Craniata</taxon>
        <taxon>Vertebrata</taxon>
        <taxon>Euteleostomi</taxon>
        <taxon>Mammalia</taxon>
        <taxon>Eutheria</taxon>
        <taxon>Laurasiatheria</taxon>
        <taxon>Artiodactyla</taxon>
        <taxon>Tylopoda</taxon>
        <taxon>Camelidae</taxon>
        <taxon>Vicugna</taxon>
    </lineage>
</organism>
<feature type="disulfide bond" evidence="4">
    <location>
        <begin position="554"/>
        <end position="564"/>
    </location>
</feature>
<feature type="domain" description="SRCR" evidence="8">
    <location>
        <begin position="32"/>
        <end position="135"/>
    </location>
</feature>
<evidence type="ECO:0000259" key="8">
    <source>
        <dbReference type="PROSITE" id="PS50287"/>
    </source>
</evidence>
<feature type="disulfide bond" evidence="4">
    <location>
        <begin position="1018"/>
        <end position="1028"/>
    </location>
</feature>
<feature type="region of interest" description="Disordered" evidence="5">
    <location>
        <begin position="1377"/>
        <end position="1486"/>
    </location>
</feature>
<feature type="compositionally biased region" description="Polar residues" evidence="5">
    <location>
        <begin position="1434"/>
        <end position="1443"/>
    </location>
</feature>
<dbReference type="PANTHER" id="PTHR19331:SF468">
    <property type="entry name" value="SCAVENGER RECEPTOR CYSTEINE-RICH TYPE 1 PROTEIN M160"/>
    <property type="match status" value="1"/>
</dbReference>
<feature type="transmembrane region" description="Helical" evidence="6">
    <location>
        <begin position="1297"/>
        <end position="1324"/>
    </location>
</feature>
<feature type="disulfide bond" evidence="4">
    <location>
        <begin position="673"/>
        <end position="683"/>
    </location>
</feature>
<feature type="chain" id="PRO_5045351618" evidence="7">
    <location>
        <begin position="30"/>
        <end position="1486"/>
    </location>
</feature>
<keyword evidence="6" id="KW-0472">Membrane</keyword>
<feature type="disulfide bond" evidence="4">
    <location>
        <begin position="101"/>
        <end position="111"/>
    </location>
</feature>
<evidence type="ECO:0000313" key="9">
    <source>
        <dbReference type="Proteomes" id="UP001652581"/>
    </source>
</evidence>
<feature type="disulfide bond" evidence="4">
    <location>
        <begin position="207"/>
        <end position="217"/>
    </location>
</feature>
<feature type="disulfide bond" evidence="4">
    <location>
        <begin position="269"/>
        <end position="333"/>
    </location>
</feature>
<feature type="disulfide bond" evidence="4">
    <location>
        <begin position="405"/>
        <end position="469"/>
    </location>
</feature>
<feature type="domain" description="SRCR" evidence="8">
    <location>
        <begin position="1054"/>
        <end position="1154"/>
    </location>
</feature>
<keyword evidence="1 7" id="KW-0732">Signal</keyword>
<feature type="domain" description="SRCR" evidence="8">
    <location>
        <begin position="604"/>
        <end position="704"/>
    </location>
</feature>
<feature type="compositionally biased region" description="Basic and acidic residues" evidence="5">
    <location>
        <begin position="1382"/>
        <end position="1398"/>
    </location>
</feature>
<feature type="domain" description="SRCR" evidence="8">
    <location>
        <begin position="138"/>
        <end position="238"/>
    </location>
</feature>
<gene>
    <name evidence="10" type="primary">LOC140691306</name>
</gene>
<feature type="disulfide bond" evidence="4">
    <location>
        <begin position="1123"/>
        <end position="1133"/>
    </location>
</feature>
<feature type="domain" description="SRCR" evidence="8">
    <location>
        <begin position="1173"/>
        <end position="1273"/>
    </location>
</feature>
<feature type="compositionally biased region" description="Low complexity" evidence="5">
    <location>
        <begin position="928"/>
        <end position="941"/>
    </location>
</feature>
<dbReference type="Pfam" id="PF00530">
    <property type="entry name" value="SRCR"/>
    <property type="match status" value="11"/>
</dbReference>
<feature type="domain" description="SRCR" evidence="8">
    <location>
        <begin position="380"/>
        <end position="480"/>
    </location>
</feature>
<feature type="disulfide bond" evidence="4">
    <location>
        <begin position="418"/>
        <end position="479"/>
    </location>
</feature>
<dbReference type="RefSeq" id="XP_072810730.1">
    <property type="nucleotide sequence ID" value="XM_072954629.1"/>
</dbReference>
<accession>A0ABM5CQ04</accession>
<feature type="disulfide bond" evidence="4">
    <location>
        <begin position="776"/>
        <end position="786"/>
    </location>
</feature>
<feature type="disulfide bond" evidence="4">
    <location>
        <begin position="1198"/>
        <end position="1262"/>
    </location>
</feature>
<feature type="disulfide bond" evidence="4">
    <location>
        <begin position="1242"/>
        <end position="1252"/>
    </location>
</feature>
<feature type="domain" description="SRCR" evidence="8">
    <location>
        <begin position="812"/>
        <end position="913"/>
    </location>
</feature>
<feature type="domain" description="SRCR" evidence="8">
    <location>
        <begin position="485"/>
        <end position="585"/>
    </location>
</feature>
<name>A0ABM5CQ04_VICPA</name>
<evidence type="ECO:0000313" key="10">
    <source>
        <dbReference type="RefSeq" id="XP_072810730.1"/>
    </source>
</evidence>
<evidence type="ECO:0000256" key="2">
    <source>
        <dbReference type="ARBA" id="ARBA00022737"/>
    </source>
</evidence>
<feature type="disulfide bond" evidence="4">
    <location>
        <begin position="745"/>
        <end position="806"/>
    </location>
</feature>
<dbReference type="PANTHER" id="PTHR19331">
    <property type="entry name" value="SCAVENGER RECEPTOR DOMAIN-CONTAINING"/>
    <property type="match status" value="1"/>
</dbReference>
<feature type="disulfide bond" evidence="4">
    <location>
        <begin position="1092"/>
        <end position="1153"/>
    </location>
</feature>
<keyword evidence="6" id="KW-1133">Transmembrane helix</keyword>
<evidence type="ECO:0000256" key="6">
    <source>
        <dbReference type="SAM" id="Phobius"/>
    </source>
</evidence>
<evidence type="ECO:0000256" key="4">
    <source>
        <dbReference type="PROSITE-ProRule" id="PRU00196"/>
    </source>
</evidence>
<feature type="disulfide bond" evidence="4">
    <location>
        <begin position="987"/>
        <end position="1048"/>
    </location>
</feature>
<evidence type="ECO:0000256" key="7">
    <source>
        <dbReference type="SAM" id="SignalP"/>
    </source>
</evidence>
<feature type="domain" description="SRCR" evidence="8">
    <location>
        <begin position="949"/>
        <end position="1049"/>
    </location>
</feature>
<dbReference type="Gene3D" id="3.10.250.10">
    <property type="entry name" value="SRCR-like domain"/>
    <property type="match status" value="11"/>
</dbReference>
<feature type="signal peptide" evidence="7">
    <location>
        <begin position="1"/>
        <end position="29"/>
    </location>
</feature>
<dbReference type="SMART" id="SM00202">
    <property type="entry name" value="SR"/>
    <property type="match status" value="11"/>
</dbReference>
<feature type="disulfide bond" evidence="4">
    <location>
        <begin position="882"/>
        <end position="892"/>
    </location>
</feature>
<feature type="disulfide bond" evidence="4">
    <location>
        <begin position="974"/>
        <end position="1038"/>
    </location>
</feature>
<reference evidence="10" key="1">
    <citation type="submission" date="2025-08" db="UniProtKB">
        <authorList>
            <consortium name="RefSeq"/>
        </authorList>
    </citation>
    <scope>IDENTIFICATION</scope>
</reference>
<feature type="disulfide bond" evidence="4">
    <location>
        <begin position="313"/>
        <end position="323"/>
    </location>
</feature>
<feature type="disulfide bond" evidence="4">
    <location>
        <begin position="629"/>
        <end position="693"/>
    </location>
</feature>
<feature type="compositionally biased region" description="Basic and acidic residues" evidence="5">
    <location>
        <begin position="1447"/>
        <end position="1468"/>
    </location>
</feature>
<dbReference type="InterPro" id="IPR001190">
    <property type="entry name" value="SRCR"/>
</dbReference>
<keyword evidence="3 4" id="KW-1015">Disulfide bond</keyword>
<dbReference type="InterPro" id="IPR036772">
    <property type="entry name" value="SRCR-like_dom_sf"/>
</dbReference>
<proteinExistence type="predicted"/>
<feature type="disulfide bond" evidence="4">
    <location>
        <begin position="176"/>
        <end position="237"/>
    </location>
</feature>
<feature type="disulfide bond" evidence="4">
    <location>
        <begin position="838"/>
        <end position="902"/>
    </location>
</feature>
<evidence type="ECO:0000256" key="5">
    <source>
        <dbReference type="SAM" id="MobiDB-lite"/>
    </source>
</evidence>
<feature type="disulfide bond" evidence="4">
    <location>
        <begin position="282"/>
        <end position="343"/>
    </location>
</feature>
<sequence>MAVKMALNGYLFLQGLCFVLLSIVVGGQALELRLLDGGHRCEGRVEVKHRRRWGTVNHYRWGLQDAAVVCRQLGCGDVFQAPIASYFGPGVGPIWLFNVSCEGTESALHDCSHNPIRDYSRVGLLHSREAGAVCSGFVRLVGGHGPCSGQVEVHSEEDWTPVSDGNFTFLTAQVICAELGCGKAVSVLGHMPFRESDGRVWEEEFGCTGEESELWSCPRVPCPGGTCRHSGAVQVVCSAYTEVRLMNNSTSQCEGQVQMHISGGWRALCASHWTMANAHVVCRQLGCGVATSTPRGTYFVEGSDPIWKARFHCSGAESFLWNCPMTALGAPDCALGNTASVICSGNQTQVLPQCNDSVSEPGGSAASEGSPASCSDSRRLRLADGGGRCAGRVEILHQGSWGTICDDGWDLADAHVVCRQLGCGQAVDASALARFGAGSGPIWLDELNCTGKEPHVWRCPSRGWGRHDCRHKEDAGVVCSEFLALRMVSEDQECAGWLEVFYNGTWGSVCHSPMDDFTLSIVCSQLGCGDRGQLDTSVALREDSRPRWVDFIQCRRTDTSLWECPSDPWTYNSCSPKEEAYVSCAGRRNQSCPSAAPCTDKEKLRLRGGGSQCSGRVEVWHSGSWGTVCDDSWSLAEAQVVCQQLGCGHALEALGSAAFGPGNGSIWLDEVQCRGSEPSLWACAAESWGQNDCKHEEDAGVRCSGFVRLVGGHGPCSGQVEVHSGKDWTPVSDGNFTFLAAQVICAELGCGKAVSVLGHVPFRRSDGRVWEEEFACTGEEPELWFCPRVPCPGGTCRHSGAVQVVCSAYTEVRLMNNGTSQCEGQVQMHISGGWRALCASHWTMANAHVVCRQLGCGFATSTPRGPYFVKGSNPIWKARFHCSGAESFLWNCPVTALGVPDCAHGNTASVICSGNQTQVLPQCNDSVSEPGGSAASEGSPANCSDSRRLRLADGGGRCAGRVEILHQGSWGTICDDGWDLADAHVVCRQLGCGQAVDASALARFGAGSGPIWLDELNCTGKEPHVWRCPSRGWGRHDCRHKEDAGVVCSEFLALRMVSEDQECAGWLEVFYNGTWGSVCRSPMEELTLSIICSQLGCGDSGTLNPSVAFREGARPQWVDLIQCRRTDTSLWECPSDPWTYNSCSPKEEAYVSCAGIRSKSCPTAAPCTDKEKLRLRGGGSQCSGRVEVWHSGSWGTVCDDSWSLAEAEVVCQQLGCGHALEALGSAAFGPGNGSIWLDEVQCRGSEPSLWACAAEPWGQNDCKHEEDAGVRCSGERTTLPPATAGTRPRSNPIPGIFSLPGILCLILGALLFLVLVILVTQLLSWRAERRALSRVKGAVHEAVYEEIDYLATTKEDLLRSSGFLSDDSVSQLPYYTEEGAEDSDHKSTPEPPDQRTEAPGEGYDDAEEVPLPEAPPASRMSEGEVPPEEETGMRASQTDSSLNFPREAADPGKGKESPWLDQWEKGDPGYDDVELSVPGTPSVAFP</sequence>
<feature type="disulfide bond" evidence="4">
    <location>
        <begin position="449"/>
        <end position="459"/>
    </location>
</feature>
<feature type="disulfide bond" evidence="4">
    <location>
        <begin position="523"/>
        <end position="584"/>
    </location>
</feature>
<dbReference type="PRINTS" id="PR00258">
    <property type="entry name" value="SPERACTRCPTR"/>
</dbReference>
<feature type="domain" description="SRCR" evidence="8">
    <location>
        <begin position="707"/>
        <end position="807"/>
    </location>
</feature>
<feature type="disulfide bond" evidence="4">
    <location>
        <begin position="1211"/>
        <end position="1272"/>
    </location>
</feature>